<reference evidence="4 5" key="1">
    <citation type="submission" date="2016-01" db="EMBL/GenBank/DDBJ databases">
        <title>Amycolatopsis coloradensis genome sequencing and assembly.</title>
        <authorList>
            <person name="Mayilraj S."/>
        </authorList>
    </citation>
    <scope>NUCLEOTIDE SEQUENCE [LARGE SCALE GENOMIC DNA]</scope>
    <source>
        <strain evidence="4 5">DSM 44225</strain>
    </source>
</reference>
<protein>
    <submittedName>
        <fullName evidence="4">Transposase</fullName>
    </submittedName>
</protein>
<dbReference type="InterPro" id="IPR012337">
    <property type="entry name" value="RNaseH-like_sf"/>
</dbReference>
<feature type="region of interest" description="Disordered" evidence="2">
    <location>
        <begin position="274"/>
        <end position="293"/>
    </location>
</feature>
<dbReference type="STRING" id="76021.BS329_40635"/>
<comment type="caution">
    <text evidence="4">The sequence shown here is derived from an EMBL/GenBank/DDBJ whole genome shotgun (WGS) entry which is preliminary data.</text>
</comment>
<name>A0A1R0KDM2_9PSEU</name>
<feature type="compositionally biased region" description="Polar residues" evidence="2">
    <location>
        <begin position="282"/>
        <end position="293"/>
    </location>
</feature>
<evidence type="ECO:0000313" key="5">
    <source>
        <dbReference type="Proteomes" id="UP000187486"/>
    </source>
</evidence>
<feature type="domain" description="Integrase catalytic" evidence="3">
    <location>
        <begin position="127"/>
        <end position="288"/>
    </location>
</feature>
<comment type="function">
    <text evidence="1">Involved in the transposition of the insertion sequence.</text>
</comment>
<sequence length="293" mass="33525">MIYRYRFISEHRAEFGVKRLCQVLGLRRQGFHEWAAAGAAREAAAEQERELIAVIASIHAQHRGAYGRPRITAELRRRGRVVNHKRVERLMREQGLAGITRRKRRSLTRPATTPVPPVADVIRRDFTAQEPGQRFVGDITYLPTFQGWLYLATVIDLHNREIVGHAMAEHLRADLVCDAIALATARGLIRPDAVFHSDRGVQYTSAQFRTALSESRIQPSIGRVGSCYDNAVAESFFATLKTEIDTTIWPTRDQARHDIFRYLHYYNHDRLHSTVGHRTPHQTRTSYTHQQAA</sequence>
<dbReference type="InterPro" id="IPR048020">
    <property type="entry name" value="Transpos_IS3"/>
</dbReference>
<dbReference type="Pfam" id="PF13333">
    <property type="entry name" value="rve_2"/>
    <property type="match status" value="1"/>
</dbReference>
<dbReference type="Pfam" id="PF00665">
    <property type="entry name" value="rve"/>
    <property type="match status" value="1"/>
</dbReference>
<dbReference type="EMBL" id="MQUQ01000041">
    <property type="protein sequence ID" value="OLZ43045.1"/>
    <property type="molecule type" value="Genomic_DNA"/>
</dbReference>
<dbReference type="PROSITE" id="PS50994">
    <property type="entry name" value="INTEGRASE"/>
    <property type="match status" value="1"/>
</dbReference>
<gene>
    <name evidence="4" type="ORF">BS329_40635</name>
</gene>
<organism evidence="4 5">
    <name type="scientific">Amycolatopsis coloradensis</name>
    <dbReference type="NCBI Taxonomy" id="76021"/>
    <lineage>
        <taxon>Bacteria</taxon>
        <taxon>Bacillati</taxon>
        <taxon>Actinomycetota</taxon>
        <taxon>Actinomycetes</taxon>
        <taxon>Pseudonocardiales</taxon>
        <taxon>Pseudonocardiaceae</taxon>
        <taxon>Amycolatopsis</taxon>
    </lineage>
</organism>
<dbReference type="InterPro" id="IPR050900">
    <property type="entry name" value="Transposase_IS3/IS150/IS904"/>
</dbReference>
<dbReference type="SUPFAM" id="SSF53098">
    <property type="entry name" value="Ribonuclease H-like"/>
    <property type="match status" value="1"/>
</dbReference>
<evidence type="ECO:0000256" key="2">
    <source>
        <dbReference type="SAM" id="MobiDB-lite"/>
    </source>
</evidence>
<dbReference type="RefSeq" id="WP_076168819.1">
    <property type="nucleotide sequence ID" value="NZ_MQUQ01000041.1"/>
</dbReference>
<dbReference type="InterPro" id="IPR025948">
    <property type="entry name" value="HTH-like_dom"/>
</dbReference>
<dbReference type="PANTHER" id="PTHR46889:SF4">
    <property type="entry name" value="TRANSPOSASE INSO FOR INSERTION SEQUENCE ELEMENT IS911B-RELATED"/>
    <property type="match status" value="1"/>
</dbReference>
<proteinExistence type="predicted"/>
<dbReference type="GO" id="GO:0015074">
    <property type="term" value="P:DNA integration"/>
    <property type="evidence" value="ECO:0007669"/>
    <property type="project" value="InterPro"/>
</dbReference>
<evidence type="ECO:0000256" key="1">
    <source>
        <dbReference type="ARBA" id="ARBA00002286"/>
    </source>
</evidence>
<dbReference type="AlphaFoldDB" id="A0A1R0KDM2"/>
<dbReference type="InterPro" id="IPR001584">
    <property type="entry name" value="Integrase_cat-core"/>
</dbReference>
<accession>A0A1R0KDM2</accession>
<dbReference type="Pfam" id="PF13276">
    <property type="entry name" value="HTH_21"/>
    <property type="match status" value="1"/>
</dbReference>
<evidence type="ECO:0000313" key="4">
    <source>
        <dbReference type="EMBL" id="OLZ43045.1"/>
    </source>
</evidence>
<evidence type="ECO:0000259" key="3">
    <source>
        <dbReference type="PROSITE" id="PS50994"/>
    </source>
</evidence>
<dbReference type="NCBIfam" id="NF033516">
    <property type="entry name" value="transpos_IS3"/>
    <property type="match status" value="1"/>
</dbReference>
<dbReference type="Proteomes" id="UP000187486">
    <property type="component" value="Unassembled WGS sequence"/>
</dbReference>
<dbReference type="OrthoDB" id="3254719at2"/>
<dbReference type="InterPro" id="IPR036397">
    <property type="entry name" value="RNaseH_sf"/>
</dbReference>
<dbReference type="PANTHER" id="PTHR46889">
    <property type="entry name" value="TRANSPOSASE INSF FOR INSERTION SEQUENCE IS3B-RELATED"/>
    <property type="match status" value="1"/>
</dbReference>
<dbReference type="GO" id="GO:0003676">
    <property type="term" value="F:nucleic acid binding"/>
    <property type="evidence" value="ECO:0007669"/>
    <property type="project" value="InterPro"/>
</dbReference>
<keyword evidence="5" id="KW-1185">Reference proteome</keyword>
<dbReference type="Gene3D" id="3.30.420.10">
    <property type="entry name" value="Ribonuclease H-like superfamily/Ribonuclease H"/>
    <property type="match status" value="1"/>
</dbReference>